<comment type="caution">
    <text evidence="1">The sequence shown here is derived from an EMBL/GenBank/DDBJ whole genome shotgun (WGS) entry which is preliminary data.</text>
</comment>
<evidence type="ECO:0000313" key="2">
    <source>
        <dbReference type="Proteomes" id="UP000663868"/>
    </source>
</evidence>
<reference evidence="1" key="1">
    <citation type="submission" date="2021-02" db="EMBL/GenBank/DDBJ databases">
        <authorList>
            <person name="Nowell W R."/>
        </authorList>
    </citation>
    <scope>NUCLEOTIDE SEQUENCE</scope>
</reference>
<dbReference type="AlphaFoldDB" id="A0A820JIE5"/>
<gene>
    <name evidence="1" type="ORF">KXQ929_LOCUS47001</name>
</gene>
<feature type="non-terminal residue" evidence="1">
    <location>
        <position position="1"/>
    </location>
</feature>
<evidence type="ECO:0000313" key="1">
    <source>
        <dbReference type="EMBL" id="CAF4327876.1"/>
    </source>
</evidence>
<accession>A0A820JIE5</accession>
<sequence length="54" mass="6242">LINNNGTFRIDVNIHEMHQFLLSHSYRLIVTGSQDLLDLKEEINNIQGPHIINC</sequence>
<protein>
    <submittedName>
        <fullName evidence="1">Uncharacterized protein</fullName>
    </submittedName>
</protein>
<organism evidence="1 2">
    <name type="scientific">Adineta steineri</name>
    <dbReference type="NCBI Taxonomy" id="433720"/>
    <lineage>
        <taxon>Eukaryota</taxon>
        <taxon>Metazoa</taxon>
        <taxon>Spiralia</taxon>
        <taxon>Gnathifera</taxon>
        <taxon>Rotifera</taxon>
        <taxon>Eurotatoria</taxon>
        <taxon>Bdelloidea</taxon>
        <taxon>Adinetida</taxon>
        <taxon>Adinetidae</taxon>
        <taxon>Adineta</taxon>
    </lineage>
</organism>
<dbReference type="EMBL" id="CAJOBB010016383">
    <property type="protein sequence ID" value="CAF4327876.1"/>
    <property type="molecule type" value="Genomic_DNA"/>
</dbReference>
<dbReference type="Proteomes" id="UP000663868">
    <property type="component" value="Unassembled WGS sequence"/>
</dbReference>
<proteinExistence type="predicted"/>
<name>A0A820JIE5_9BILA</name>